<keyword evidence="3" id="KW-1185">Reference proteome</keyword>
<evidence type="ECO:0000313" key="2">
    <source>
        <dbReference type="EMBL" id="CAK6434449.1"/>
    </source>
</evidence>
<proteinExistence type="predicted"/>
<protein>
    <submittedName>
        <fullName evidence="2">Uncharacterized protein</fullName>
    </submittedName>
</protein>
<dbReference type="EMBL" id="OY882868">
    <property type="protein sequence ID" value="CAK6434449.1"/>
    <property type="molecule type" value="Genomic_DNA"/>
</dbReference>
<feature type="region of interest" description="Disordered" evidence="1">
    <location>
        <begin position="126"/>
        <end position="146"/>
    </location>
</feature>
<accession>A0ABN9Z7W0</accession>
<evidence type="ECO:0000313" key="3">
    <source>
        <dbReference type="Proteomes" id="UP001314169"/>
    </source>
</evidence>
<name>A0ABN9Z7W0_PIPNA</name>
<sequence length="146" mass="15164">MRGPHPIGMQWSNTALWLGSSHSENGWRGGQSGSFLAEVAEYLRMDTLVSSNVKAGINGTNSHRFSLTLALSLLGFFYISPGPASSHPDSTLDCLGQACQTPGLFGPCQTLESCAGSCSTTDDLPSSSVRSHTGLQSLSGNPSGAS</sequence>
<reference evidence="2" key="1">
    <citation type="submission" date="2023-12" db="EMBL/GenBank/DDBJ databases">
        <authorList>
            <person name="Brown T."/>
        </authorList>
    </citation>
    <scope>NUCLEOTIDE SEQUENCE</scope>
</reference>
<gene>
    <name evidence="2" type="ORF">MPIPNATIZW_LOCUS2755</name>
</gene>
<organism evidence="2 3">
    <name type="scientific">Pipistrellus nathusii</name>
    <name type="common">Nathusius' pipistrelle</name>
    <dbReference type="NCBI Taxonomy" id="59473"/>
    <lineage>
        <taxon>Eukaryota</taxon>
        <taxon>Metazoa</taxon>
        <taxon>Chordata</taxon>
        <taxon>Craniata</taxon>
        <taxon>Vertebrata</taxon>
        <taxon>Euteleostomi</taxon>
        <taxon>Mammalia</taxon>
        <taxon>Eutheria</taxon>
        <taxon>Laurasiatheria</taxon>
        <taxon>Chiroptera</taxon>
        <taxon>Yangochiroptera</taxon>
        <taxon>Vespertilionidae</taxon>
        <taxon>Pipistrellus</taxon>
    </lineage>
</organism>
<evidence type="ECO:0000256" key="1">
    <source>
        <dbReference type="SAM" id="MobiDB-lite"/>
    </source>
</evidence>
<dbReference type="Proteomes" id="UP001314169">
    <property type="component" value="Chromosome 11"/>
</dbReference>